<evidence type="ECO:0008006" key="5">
    <source>
        <dbReference type="Google" id="ProtNLM"/>
    </source>
</evidence>
<dbReference type="OrthoDB" id="9989223at2759"/>
<dbReference type="Pfam" id="PF11834">
    <property type="entry name" value="KHA"/>
    <property type="match status" value="1"/>
</dbReference>
<evidence type="ECO:0000259" key="1">
    <source>
        <dbReference type="PROSITE" id="PS50097"/>
    </source>
</evidence>
<dbReference type="InterPro" id="IPR003131">
    <property type="entry name" value="T1-type_BTB"/>
</dbReference>
<dbReference type="AlphaFoldDB" id="A0A8J9ULD8"/>
<dbReference type="SMART" id="SM00225">
    <property type="entry name" value="BTB"/>
    <property type="match status" value="1"/>
</dbReference>
<dbReference type="PROSITE" id="PS50097">
    <property type="entry name" value="BTB"/>
    <property type="match status" value="1"/>
</dbReference>
<evidence type="ECO:0000313" key="4">
    <source>
        <dbReference type="Proteomes" id="UP000838878"/>
    </source>
</evidence>
<dbReference type="Pfam" id="PF02214">
    <property type="entry name" value="BTB_2"/>
    <property type="match status" value="1"/>
</dbReference>
<dbReference type="EMBL" id="OV170222">
    <property type="protein sequence ID" value="CAH0721129.1"/>
    <property type="molecule type" value="Genomic_DNA"/>
</dbReference>
<dbReference type="Proteomes" id="UP000838878">
    <property type="component" value="Chromosome 2"/>
</dbReference>
<keyword evidence="4" id="KW-1185">Reference proteome</keyword>
<dbReference type="InterPro" id="IPR000210">
    <property type="entry name" value="BTB/POZ_dom"/>
</dbReference>
<sequence>MKRVFVYRNKLEEDGKLMAVEDTIKDFKKAITSQFQLKQENLKCFSANGCEINDVRVIRDNEKIYLSYEYDKTSKNCDTLAKSTENLNVSEDKDRIVSDWIRLNVGGKLFVTSRSTLLAKEPLSMLARMFANDNNMYLMNPSATDDTGAYLIDRSPEYFEPILNYLRHGNVILDKNINPKGVLEEAVFYGLDSMIPQLNQLIEESLSISSNNTSLTRMDVVKLIIMTPTQSELRFQGVNLAGADLNRLDLRYINFKYACLSRCNLSGANLSHCCLERADLSHANLEGAQLLGVKALCANMEGAILKGCNMEDPAGSRAVMEGVNLKGANLEGSNMGGVNLRVATLKNANLQNCDLRAAVLAGADLECCDLSGSDLHEANLRGANLKDAAFELMLTPLHMSQTIR</sequence>
<evidence type="ECO:0000313" key="3">
    <source>
        <dbReference type="EMBL" id="CAH0721129.1"/>
    </source>
</evidence>
<evidence type="ECO:0000259" key="2">
    <source>
        <dbReference type="PROSITE" id="PS51490"/>
    </source>
</evidence>
<dbReference type="Pfam" id="PF00805">
    <property type="entry name" value="Pentapeptide"/>
    <property type="match status" value="3"/>
</dbReference>
<accession>A0A8J9ULD8</accession>
<dbReference type="GO" id="GO:0051260">
    <property type="term" value="P:protein homooligomerization"/>
    <property type="evidence" value="ECO:0007669"/>
    <property type="project" value="InterPro"/>
</dbReference>
<reference evidence="3" key="1">
    <citation type="submission" date="2021-12" db="EMBL/GenBank/DDBJ databases">
        <authorList>
            <person name="Martin H S."/>
        </authorList>
    </citation>
    <scope>NUCLEOTIDE SEQUENCE</scope>
</reference>
<dbReference type="SUPFAM" id="SSF54695">
    <property type="entry name" value="POZ domain"/>
    <property type="match status" value="1"/>
</dbReference>
<feature type="non-terminal residue" evidence="3">
    <location>
        <position position="404"/>
    </location>
</feature>
<dbReference type="InterPro" id="IPR021789">
    <property type="entry name" value="KHA_dom"/>
</dbReference>
<dbReference type="SUPFAM" id="SSF141571">
    <property type="entry name" value="Pentapeptide repeat-like"/>
    <property type="match status" value="1"/>
</dbReference>
<dbReference type="Gene3D" id="6.10.140.750">
    <property type="match status" value="1"/>
</dbReference>
<dbReference type="CDD" id="cd18368">
    <property type="entry name" value="BTB_POZ_KCTD9"/>
    <property type="match status" value="1"/>
</dbReference>
<dbReference type="InterPro" id="IPR051082">
    <property type="entry name" value="Pentapeptide-BTB/POZ_domain"/>
</dbReference>
<gene>
    <name evidence="3" type="ORF">BINO364_LOCUS7269</name>
</gene>
<dbReference type="PANTHER" id="PTHR14136">
    <property type="entry name" value="BTB_POZ DOMAIN-CONTAINING PROTEIN KCTD9"/>
    <property type="match status" value="1"/>
</dbReference>
<dbReference type="Gene3D" id="2.160.20.80">
    <property type="entry name" value="E3 ubiquitin-protein ligase SopA"/>
    <property type="match status" value="1"/>
</dbReference>
<feature type="domain" description="KHA" evidence="2">
    <location>
        <begin position="3"/>
        <end position="84"/>
    </location>
</feature>
<organism evidence="3 4">
    <name type="scientific">Brenthis ino</name>
    <name type="common">lesser marbled fritillary</name>
    <dbReference type="NCBI Taxonomy" id="405034"/>
    <lineage>
        <taxon>Eukaryota</taxon>
        <taxon>Metazoa</taxon>
        <taxon>Ecdysozoa</taxon>
        <taxon>Arthropoda</taxon>
        <taxon>Hexapoda</taxon>
        <taxon>Insecta</taxon>
        <taxon>Pterygota</taxon>
        <taxon>Neoptera</taxon>
        <taxon>Endopterygota</taxon>
        <taxon>Lepidoptera</taxon>
        <taxon>Glossata</taxon>
        <taxon>Ditrysia</taxon>
        <taxon>Papilionoidea</taxon>
        <taxon>Nymphalidae</taxon>
        <taxon>Heliconiinae</taxon>
        <taxon>Argynnini</taxon>
        <taxon>Brenthis</taxon>
    </lineage>
</organism>
<name>A0A8J9ULD8_9NEOP</name>
<protein>
    <recommendedName>
        <fullName evidence="5">BTB/POZ domain-containing protein KCTD9</fullName>
    </recommendedName>
</protein>
<proteinExistence type="predicted"/>
<feature type="domain" description="BTB" evidence="1">
    <location>
        <begin position="101"/>
        <end position="175"/>
    </location>
</feature>
<dbReference type="Gene3D" id="3.30.710.10">
    <property type="entry name" value="Potassium Channel Kv1.1, Chain A"/>
    <property type="match status" value="1"/>
</dbReference>
<dbReference type="InterPro" id="IPR001646">
    <property type="entry name" value="5peptide_repeat"/>
</dbReference>
<dbReference type="InterPro" id="IPR011333">
    <property type="entry name" value="SKP1/BTB/POZ_sf"/>
</dbReference>
<dbReference type="PROSITE" id="PS51490">
    <property type="entry name" value="KHA"/>
    <property type="match status" value="1"/>
</dbReference>
<dbReference type="PANTHER" id="PTHR14136:SF17">
    <property type="entry name" value="BTB_POZ DOMAIN-CONTAINING PROTEIN KCTD9"/>
    <property type="match status" value="1"/>
</dbReference>
<dbReference type="FunFam" id="2.160.20.80:FF:000002">
    <property type="entry name" value="Potassium channel tetramerization domain-containing 9a"/>
    <property type="match status" value="1"/>
</dbReference>